<dbReference type="PANTHER" id="PTHR13847:SF200">
    <property type="entry name" value="SARCOSINE DEHYDROGENASE, MITOCHONDRIAL"/>
    <property type="match status" value="1"/>
</dbReference>
<dbReference type="SUPFAM" id="SSF54373">
    <property type="entry name" value="FAD-linked reductases, C-terminal domain"/>
    <property type="match status" value="1"/>
</dbReference>
<name>A0A1V9XYC8_9ACAR</name>
<organism evidence="2 3">
    <name type="scientific">Tropilaelaps mercedesae</name>
    <dbReference type="NCBI Taxonomy" id="418985"/>
    <lineage>
        <taxon>Eukaryota</taxon>
        <taxon>Metazoa</taxon>
        <taxon>Ecdysozoa</taxon>
        <taxon>Arthropoda</taxon>
        <taxon>Chelicerata</taxon>
        <taxon>Arachnida</taxon>
        <taxon>Acari</taxon>
        <taxon>Parasitiformes</taxon>
        <taxon>Mesostigmata</taxon>
        <taxon>Gamasina</taxon>
        <taxon>Dermanyssoidea</taxon>
        <taxon>Laelapidae</taxon>
        <taxon>Tropilaelaps</taxon>
    </lineage>
</organism>
<gene>
    <name evidence="2" type="ORF">BIW11_00296</name>
</gene>
<comment type="caution">
    <text evidence="2">The sequence shown here is derived from an EMBL/GenBank/DDBJ whole genome shotgun (WGS) entry which is preliminary data.</text>
</comment>
<dbReference type="InParanoid" id="A0A1V9XYC8"/>
<evidence type="ECO:0000313" key="3">
    <source>
        <dbReference type="Proteomes" id="UP000192247"/>
    </source>
</evidence>
<feature type="domain" description="FAD dependent oxidoreductase" evidence="1">
    <location>
        <begin position="31"/>
        <end position="325"/>
    </location>
</feature>
<reference evidence="2 3" key="1">
    <citation type="journal article" date="2017" name="Gigascience">
        <title>Draft genome of the honey bee ectoparasitic mite, Tropilaelaps mercedesae, is shaped by the parasitic life history.</title>
        <authorList>
            <person name="Dong X."/>
            <person name="Armstrong S.D."/>
            <person name="Xia D."/>
            <person name="Makepeace B.L."/>
            <person name="Darby A.C."/>
            <person name="Kadowaki T."/>
        </authorList>
    </citation>
    <scope>NUCLEOTIDE SEQUENCE [LARGE SCALE GENOMIC DNA]</scope>
    <source>
        <strain evidence="2">Wuxi-XJTLU</strain>
    </source>
</reference>
<dbReference type="PANTHER" id="PTHR13847">
    <property type="entry name" value="SARCOSINE DEHYDROGENASE-RELATED"/>
    <property type="match status" value="1"/>
</dbReference>
<sequence>MYYHLAGSLVRAARRVTARGYATEVPSDAEVVIIGGGVIGCSTLYHLAKRGCRALLLERDRMTSGTTWHTAGLIWRLRPCDTDIQVLNHTRHLLKDVLEEETGLNSGWINNGGLFLANHRERLDEYKRLMTIGRVFGVESHVLTPAETKKLYPLMNVDDLYGSLYSPGDGLVDPSSYCAALVKGAIQKGATIKENCPVLDIETDVDDFGVNRVAGVRTSTGLIRTSRVVNCTGVWAPKVGAMAGAVVPLIPMKHAYVTTERIPGIENTPNVRDHDLSLYFRLSGDALAIGGYERNPIFLDEVADNFSFGLYDLDMDVFGVHLKNAIIRCPILANIGIKSTICGP</sequence>
<feature type="non-terminal residue" evidence="2">
    <location>
        <position position="344"/>
    </location>
</feature>
<dbReference type="Gene3D" id="3.50.50.60">
    <property type="entry name" value="FAD/NAD(P)-binding domain"/>
    <property type="match status" value="1"/>
</dbReference>
<dbReference type="InterPro" id="IPR006076">
    <property type="entry name" value="FAD-dep_OxRdtase"/>
</dbReference>
<dbReference type="EMBL" id="MNPL01002190">
    <property type="protein sequence ID" value="OQR78471.1"/>
    <property type="molecule type" value="Genomic_DNA"/>
</dbReference>
<protein>
    <submittedName>
        <fullName evidence="2">Sarcosine dehydrogenase</fullName>
    </submittedName>
</protein>
<dbReference type="STRING" id="418985.A0A1V9XYC8"/>
<dbReference type="Proteomes" id="UP000192247">
    <property type="component" value="Unassembled WGS sequence"/>
</dbReference>
<dbReference type="GO" id="GO:1901053">
    <property type="term" value="P:sarcosine catabolic process"/>
    <property type="evidence" value="ECO:0007669"/>
    <property type="project" value="TreeGrafter"/>
</dbReference>
<dbReference type="OrthoDB" id="498204at2759"/>
<accession>A0A1V9XYC8</accession>
<dbReference type="AlphaFoldDB" id="A0A1V9XYC8"/>
<dbReference type="Gene3D" id="3.30.9.10">
    <property type="entry name" value="D-Amino Acid Oxidase, subunit A, domain 2"/>
    <property type="match status" value="1"/>
</dbReference>
<dbReference type="InterPro" id="IPR036188">
    <property type="entry name" value="FAD/NAD-bd_sf"/>
</dbReference>
<evidence type="ECO:0000259" key="1">
    <source>
        <dbReference type="Pfam" id="PF01266"/>
    </source>
</evidence>
<dbReference type="GO" id="GO:0005759">
    <property type="term" value="C:mitochondrial matrix"/>
    <property type="evidence" value="ECO:0007669"/>
    <property type="project" value="TreeGrafter"/>
</dbReference>
<proteinExistence type="predicted"/>
<keyword evidence="3" id="KW-1185">Reference proteome</keyword>
<dbReference type="SUPFAM" id="SSF51905">
    <property type="entry name" value="FAD/NAD(P)-binding domain"/>
    <property type="match status" value="1"/>
</dbReference>
<dbReference type="Pfam" id="PF01266">
    <property type="entry name" value="DAO"/>
    <property type="match status" value="1"/>
</dbReference>
<dbReference type="GO" id="GO:0008480">
    <property type="term" value="F:sarcosine dehydrogenase activity"/>
    <property type="evidence" value="ECO:0007669"/>
    <property type="project" value="TreeGrafter"/>
</dbReference>
<evidence type="ECO:0000313" key="2">
    <source>
        <dbReference type="EMBL" id="OQR78471.1"/>
    </source>
</evidence>